<feature type="compositionally biased region" description="Basic and acidic residues" evidence="1">
    <location>
        <begin position="52"/>
        <end position="85"/>
    </location>
</feature>
<gene>
    <name evidence="2" type="ORF">Pmani_027443</name>
</gene>
<dbReference type="Proteomes" id="UP001292094">
    <property type="component" value="Unassembled WGS sequence"/>
</dbReference>
<accession>A0AAE1TVR8</accession>
<name>A0AAE1TVR8_9EUCA</name>
<reference evidence="2" key="1">
    <citation type="submission" date="2023-11" db="EMBL/GenBank/DDBJ databases">
        <title>Genome assemblies of two species of porcelain crab, Petrolisthes cinctipes and Petrolisthes manimaculis (Anomura: Porcellanidae).</title>
        <authorList>
            <person name="Angst P."/>
        </authorList>
    </citation>
    <scope>NUCLEOTIDE SEQUENCE</scope>
    <source>
        <strain evidence="2">PB745_02</strain>
        <tissue evidence="2">Gill</tissue>
    </source>
</reference>
<evidence type="ECO:0000313" key="3">
    <source>
        <dbReference type="Proteomes" id="UP001292094"/>
    </source>
</evidence>
<feature type="region of interest" description="Disordered" evidence="1">
    <location>
        <begin position="1"/>
        <end position="34"/>
    </location>
</feature>
<organism evidence="2 3">
    <name type="scientific">Petrolisthes manimaculis</name>
    <dbReference type="NCBI Taxonomy" id="1843537"/>
    <lineage>
        <taxon>Eukaryota</taxon>
        <taxon>Metazoa</taxon>
        <taxon>Ecdysozoa</taxon>
        <taxon>Arthropoda</taxon>
        <taxon>Crustacea</taxon>
        <taxon>Multicrustacea</taxon>
        <taxon>Malacostraca</taxon>
        <taxon>Eumalacostraca</taxon>
        <taxon>Eucarida</taxon>
        <taxon>Decapoda</taxon>
        <taxon>Pleocyemata</taxon>
        <taxon>Anomura</taxon>
        <taxon>Galatheoidea</taxon>
        <taxon>Porcellanidae</taxon>
        <taxon>Petrolisthes</taxon>
    </lineage>
</organism>
<protein>
    <submittedName>
        <fullName evidence="2">Uncharacterized protein</fullName>
    </submittedName>
</protein>
<evidence type="ECO:0000256" key="1">
    <source>
        <dbReference type="SAM" id="MobiDB-lite"/>
    </source>
</evidence>
<feature type="region of interest" description="Disordered" evidence="1">
    <location>
        <begin position="52"/>
        <end position="91"/>
    </location>
</feature>
<comment type="caution">
    <text evidence="2">The sequence shown here is derived from an EMBL/GenBank/DDBJ whole genome shotgun (WGS) entry which is preliminary data.</text>
</comment>
<keyword evidence="3" id="KW-1185">Reference proteome</keyword>
<proteinExistence type="predicted"/>
<dbReference type="EMBL" id="JAWZYT010003072">
    <property type="protein sequence ID" value="KAK4300363.1"/>
    <property type="molecule type" value="Genomic_DNA"/>
</dbReference>
<dbReference type="AlphaFoldDB" id="A0AAE1TVR8"/>
<sequence>MLRGERDKKRSSKVGWMLREEEDKGKMGVKKRVKRKRRRTLLEINVRATRITNEEAGRDGEEEGWRGGGMERRREGGRREGRRSETGGGLG</sequence>
<evidence type="ECO:0000313" key="2">
    <source>
        <dbReference type="EMBL" id="KAK4300363.1"/>
    </source>
</evidence>